<keyword evidence="1" id="KW-0472">Membrane</keyword>
<protein>
    <submittedName>
        <fullName evidence="2">Uncharacterized protein</fullName>
    </submittedName>
</protein>
<organism evidence="2 3">
    <name type="scientific">Candidatus Roizmanbacteria bacterium GW2011_GWC2_35_12</name>
    <dbReference type="NCBI Taxonomy" id="1618485"/>
    <lineage>
        <taxon>Bacteria</taxon>
        <taxon>Candidatus Roizmaniibacteriota</taxon>
    </lineage>
</organism>
<comment type="caution">
    <text evidence="2">The sequence shown here is derived from an EMBL/GenBank/DDBJ whole genome shotgun (WGS) entry which is preliminary data.</text>
</comment>
<dbReference type="AlphaFoldDB" id="A0A0G0BCS1"/>
<feature type="transmembrane region" description="Helical" evidence="1">
    <location>
        <begin position="6"/>
        <end position="28"/>
    </location>
</feature>
<gene>
    <name evidence="2" type="ORF">UR63_C0019G0003</name>
</gene>
<dbReference type="EMBL" id="LBPX01000019">
    <property type="protein sequence ID" value="KKP67209.1"/>
    <property type="molecule type" value="Genomic_DNA"/>
</dbReference>
<keyword evidence="1" id="KW-1133">Transmembrane helix</keyword>
<keyword evidence="1" id="KW-0812">Transmembrane</keyword>
<evidence type="ECO:0000256" key="1">
    <source>
        <dbReference type="SAM" id="Phobius"/>
    </source>
</evidence>
<dbReference type="Proteomes" id="UP000034127">
    <property type="component" value="Unassembled WGS sequence"/>
</dbReference>
<reference evidence="2 3" key="1">
    <citation type="journal article" date="2015" name="Nature">
        <title>rRNA introns, odd ribosomes, and small enigmatic genomes across a large radiation of phyla.</title>
        <authorList>
            <person name="Brown C.T."/>
            <person name="Hug L.A."/>
            <person name="Thomas B.C."/>
            <person name="Sharon I."/>
            <person name="Castelle C.J."/>
            <person name="Singh A."/>
            <person name="Wilkins M.J."/>
            <person name="Williams K.H."/>
            <person name="Banfield J.F."/>
        </authorList>
    </citation>
    <scope>NUCLEOTIDE SEQUENCE [LARGE SCALE GENOMIC DNA]</scope>
</reference>
<name>A0A0G0BCS1_9BACT</name>
<proteinExistence type="predicted"/>
<sequence>MPQPNIKVYLLVSGLLIVLFLVVTFVPFGKKTINKVNKYSPIPTTVEVNPPPYLEPTIGAPYIEPVEFTGVKDIELPPEVLERSTQKRDLRITTPFDTGLFRIDFDYSEDKFLVSINEPRKDNLKQFEDWKRNNYPAIPINQFIFN</sequence>
<evidence type="ECO:0000313" key="3">
    <source>
        <dbReference type="Proteomes" id="UP000034127"/>
    </source>
</evidence>
<evidence type="ECO:0000313" key="2">
    <source>
        <dbReference type="EMBL" id="KKP67209.1"/>
    </source>
</evidence>
<accession>A0A0G0BCS1</accession>